<proteinExistence type="predicted"/>
<evidence type="ECO:0000313" key="1">
    <source>
        <dbReference type="EMBL" id="SUZ90993.1"/>
    </source>
</evidence>
<dbReference type="AlphaFoldDB" id="A0A381RQ70"/>
<protein>
    <submittedName>
        <fullName evidence="1">Uncharacterized protein</fullName>
    </submittedName>
</protein>
<sequence length="35" mass="3739">MASKDQKETTSAVLLPLLDVSFRDNCVQSIASSPS</sequence>
<reference evidence="1" key="1">
    <citation type="submission" date="2018-05" db="EMBL/GenBank/DDBJ databases">
        <authorList>
            <person name="Lanie J.A."/>
            <person name="Ng W.-L."/>
            <person name="Kazmierczak K.M."/>
            <person name="Andrzejewski T.M."/>
            <person name="Davidsen T.M."/>
            <person name="Wayne K.J."/>
            <person name="Tettelin H."/>
            <person name="Glass J.I."/>
            <person name="Rusch D."/>
            <person name="Podicherti R."/>
            <person name="Tsui H.-C.T."/>
            <person name="Winkler M.E."/>
        </authorList>
    </citation>
    <scope>NUCLEOTIDE SEQUENCE</scope>
</reference>
<accession>A0A381RQ70</accession>
<dbReference type="EMBL" id="UINC01001940">
    <property type="protein sequence ID" value="SUZ90993.1"/>
    <property type="molecule type" value="Genomic_DNA"/>
</dbReference>
<organism evidence="1">
    <name type="scientific">marine metagenome</name>
    <dbReference type="NCBI Taxonomy" id="408172"/>
    <lineage>
        <taxon>unclassified sequences</taxon>
        <taxon>metagenomes</taxon>
        <taxon>ecological metagenomes</taxon>
    </lineage>
</organism>
<gene>
    <name evidence="1" type="ORF">METZ01_LOCUS43847</name>
</gene>
<name>A0A381RQ70_9ZZZZ</name>